<proteinExistence type="predicted"/>
<evidence type="ECO:0000313" key="3">
    <source>
        <dbReference type="Proteomes" id="UP000326565"/>
    </source>
</evidence>
<feature type="compositionally biased region" description="Low complexity" evidence="1">
    <location>
        <begin position="137"/>
        <end position="147"/>
    </location>
</feature>
<feature type="compositionally biased region" description="Polar residues" evidence="1">
    <location>
        <begin position="117"/>
        <end position="135"/>
    </location>
</feature>
<organism evidence="2 3">
    <name type="scientific">Aspergillus leporis</name>
    <dbReference type="NCBI Taxonomy" id="41062"/>
    <lineage>
        <taxon>Eukaryota</taxon>
        <taxon>Fungi</taxon>
        <taxon>Dikarya</taxon>
        <taxon>Ascomycota</taxon>
        <taxon>Pezizomycotina</taxon>
        <taxon>Eurotiomycetes</taxon>
        <taxon>Eurotiomycetidae</taxon>
        <taxon>Eurotiales</taxon>
        <taxon>Aspergillaceae</taxon>
        <taxon>Aspergillus</taxon>
        <taxon>Aspergillus subgen. Circumdati</taxon>
    </lineage>
</organism>
<dbReference type="EMBL" id="ML732383">
    <property type="protein sequence ID" value="KAB8068591.1"/>
    <property type="molecule type" value="Genomic_DNA"/>
</dbReference>
<feature type="region of interest" description="Disordered" evidence="1">
    <location>
        <begin position="1"/>
        <end position="32"/>
    </location>
</feature>
<name>A0A5N5WJ53_9EURO</name>
<feature type="region of interest" description="Disordered" evidence="1">
    <location>
        <begin position="85"/>
        <end position="159"/>
    </location>
</feature>
<evidence type="ECO:0000313" key="2">
    <source>
        <dbReference type="EMBL" id="KAB8068591.1"/>
    </source>
</evidence>
<reference evidence="2 3" key="1">
    <citation type="submission" date="2019-04" db="EMBL/GenBank/DDBJ databases">
        <title>Friends and foes A comparative genomics study of 23 Aspergillus species from section Flavi.</title>
        <authorList>
            <consortium name="DOE Joint Genome Institute"/>
            <person name="Kjaerbolling I."/>
            <person name="Vesth T."/>
            <person name="Frisvad J.C."/>
            <person name="Nybo J.L."/>
            <person name="Theobald S."/>
            <person name="Kildgaard S."/>
            <person name="Isbrandt T."/>
            <person name="Kuo A."/>
            <person name="Sato A."/>
            <person name="Lyhne E.K."/>
            <person name="Kogle M.E."/>
            <person name="Wiebenga A."/>
            <person name="Kun R.S."/>
            <person name="Lubbers R.J."/>
            <person name="Makela M.R."/>
            <person name="Barry K."/>
            <person name="Chovatia M."/>
            <person name="Clum A."/>
            <person name="Daum C."/>
            <person name="Haridas S."/>
            <person name="He G."/>
            <person name="LaButti K."/>
            <person name="Lipzen A."/>
            <person name="Mondo S."/>
            <person name="Riley R."/>
            <person name="Salamov A."/>
            <person name="Simmons B.A."/>
            <person name="Magnuson J.K."/>
            <person name="Henrissat B."/>
            <person name="Mortensen U.H."/>
            <person name="Larsen T.O."/>
            <person name="Devries R.P."/>
            <person name="Grigoriev I.V."/>
            <person name="Machida M."/>
            <person name="Baker S.E."/>
            <person name="Andersen M.R."/>
        </authorList>
    </citation>
    <scope>NUCLEOTIDE SEQUENCE [LARGE SCALE GENOMIC DNA]</scope>
    <source>
        <strain evidence="2 3">CBS 151.66</strain>
    </source>
</reference>
<dbReference type="AlphaFoldDB" id="A0A5N5WJ53"/>
<sequence>MPDTLHPKADSNSPFRQGGMPTLKCAEGPGVIKPADVNPIRRESCCVTSASKEDSGHDVREASFLSTPGTELSTVSNIFSDYERDALTSDTEEESDDNDVAKGIASPTRCRRKISTYRVSSSNTSRHATANTDTVPSELSSESSASAHDNVSFVTFRGG</sequence>
<protein>
    <submittedName>
        <fullName evidence="2">Uncharacterized protein</fullName>
    </submittedName>
</protein>
<keyword evidence="3" id="KW-1185">Reference proteome</keyword>
<dbReference type="Proteomes" id="UP000326565">
    <property type="component" value="Unassembled WGS sequence"/>
</dbReference>
<evidence type="ECO:0000256" key="1">
    <source>
        <dbReference type="SAM" id="MobiDB-lite"/>
    </source>
</evidence>
<accession>A0A5N5WJ53</accession>
<dbReference type="OrthoDB" id="3511049at2759"/>
<gene>
    <name evidence="2" type="ORF">BDV29DRAFT_66356</name>
</gene>